<keyword evidence="1" id="KW-0472">Membrane</keyword>
<accession>A0A1D8NDP3</accession>
<dbReference type="Pfam" id="PF11927">
    <property type="entry name" value="HODM_asu-like"/>
    <property type="match status" value="1"/>
</dbReference>
<sequence length="414" mass="47929">MIPQFLVDLYADLQEAFEIGSLEKIDERWMWLGGTWAVCMLLAFAAVFLIPKEYGAFLEKPMLSFEDDETKDANGAPRVESVGEDFDYTKLEPIKHRPFKPGKYNMTMGLQKCSHNQMFQMEKTYKERVQLRRETIAKNPHIAVFCEPGADVAAPVAEFYDKSMRFLAKRYPMYFSENFKTGHIINRVFDNERYPISGVYALKHGYKPYDLLRILSRTVEEDFLIMTFDETSEPPMYRLRAGSSCFPAGFNPKLKCGLTLRDIHGPVPMYGEKLETSMNKFFKRIKPHDYVQRQNWGIQRGTTMFAIGEYHVYDQDKVKVYKDGEIDFSEWFLRCENQILTRLPSTEALAFVIRTYVTPVTEIKEEEGIPESLCAAIDALPEEIYVYKGAQEWAPPLKRFLKGEIDSLGVPVTK</sequence>
<dbReference type="AlphaFoldDB" id="A0A1D8NDP3"/>
<reference evidence="2 3" key="1">
    <citation type="journal article" date="2016" name="PLoS ONE">
        <title>Sequence Assembly of Yarrowia lipolytica Strain W29/CLIB89 Shows Transposable Element Diversity.</title>
        <authorList>
            <person name="Magnan C."/>
            <person name="Yu J."/>
            <person name="Chang I."/>
            <person name="Jahn E."/>
            <person name="Kanomata Y."/>
            <person name="Wu J."/>
            <person name="Zeller M."/>
            <person name="Oakes M."/>
            <person name="Baldi P."/>
            <person name="Sandmeyer S."/>
        </authorList>
    </citation>
    <scope>NUCLEOTIDE SEQUENCE [LARGE SCALE GENOMIC DNA]</scope>
    <source>
        <strain evidence="3">CLIB89(W29)</strain>
    </source>
</reference>
<dbReference type="VEuPathDB" id="FungiDB:YALI1_D10083g"/>
<evidence type="ECO:0000313" key="2">
    <source>
        <dbReference type="EMBL" id="AOW03751.1"/>
    </source>
</evidence>
<gene>
    <name evidence="2" type="ORF">YALI1_D10083g</name>
</gene>
<evidence type="ECO:0000313" key="3">
    <source>
        <dbReference type="Proteomes" id="UP000182444"/>
    </source>
</evidence>
<proteinExistence type="predicted"/>
<dbReference type="EMBL" id="CP017556">
    <property type="protein sequence ID" value="AOW03751.1"/>
    <property type="molecule type" value="Genomic_DNA"/>
</dbReference>
<dbReference type="RefSeq" id="XP_502549.3">
    <property type="nucleotide sequence ID" value="XM_502549.3"/>
</dbReference>
<organism evidence="2 3">
    <name type="scientific">Yarrowia lipolytica</name>
    <name type="common">Candida lipolytica</name>
    <dbReference type="NCBI Taxonomy" id="4952"/>
    <lineage>
        <taxon>Eukaryota</taxon>
        <taxon>Fungi</taxon>
        <taxon>Dikarya</taxon>
        <taxon>Ascomycota</taxon>
        <taxon>Saccharomycotina</taxon>
        <taxon>Dipodascomycetes</taxon>
        <taxon>Dipodascales</taxon>
        <taxon>Dipodascales incertae sedis</taxon>
        <taxon>Yarrowia</taxon>
    </lineage>
</organism>
<dbReference type="VEuPathDB" id="FungiDB:YALI0_D07832g"/>
<evidence type="ECO:0000256" key="1">
    <source>
        <dbReference type="SAM" id="Phobius"/>
    </source>
</evidence>
<dbReference type="eggNOG" id="ENOG502RZ1N">
    <property type="taxonomic scope" value="Eukaryota"/>
</dbReference>
<keyword evidence="1" id="KW-1133">Transmembrane helix</keyword>
<dbReference type="Proteomes" id="UP000182444">
    <property type="component" value="Chromosome 1D"/>
</dbReference>
<name>A0A1D8NDP3_YARLL</name>
<protein>
    <submittedName>
        <fullName evidence="2">Uncharacterized protein</fullName>
    </submittedName>
</protein>
<keyword evidence="1" id="KW-0812">Transmembrane</keyword>
<dbReference type="KEGG" id="yli:2910942"/>
<dbReference type="GeneID" id="2910942"/>
<feature type="transmembrane region" description="Helical" evidence="1">
    <location>
        <begin position="29"/>
        <end position="50"/>
    </location>
</feature>
<dbReference type="InterPro" id="IPR021848">
    <property type="entry name" value="HODM_asu-like"/>
</dbReference>
<dbReference type="OMA" id="TYRYPIQ"/>